<keyword evidence="3" id="KW-1185">Reference proteome</keyword>
<dbReference type="AlphaFoldDB" id="A0A391P3J8"/>
<name>A0A391P3J8_9EUKA</name>
<comment type="caution">
    <text evidence="2">The sequence shown here is derived from an EMBL/GenBank/DDBJ whole genome shotgun (WGS) entry which is preliminary data.</text>
</comment>
<dbReference type="EMBL" id="BDIP01008155">
    <property type="protein sequence ID" value="GCA64683.1"/>
    <property type="molecule type" value="Genomic_DNA"/>
</dbReference>
<evidence type="ECO:0000256" key="1">
    <source>
        <dbReference type="SAM" id="MobiDB-lite"/>
    </source>
</evidence>
<feature type="region of interest" description="Disordered" evidence="1">
    <location>
        <begin position="1"/>
        <end position="22"/>
    </location>
</feature>
<sequence length="22" mass="2262">MVQAVPSGMVQMPQMPGGMEGV</sequence>
<proteinExistence type="predicted"/>
<accession>A0A391P3J8</accession>
<feature type="non-terminal residue" evidence="2">
    <location>
        <position position="1"/>
    </location>
</feature>
<reference evidence="2 3" key="1">
    <citation type="journal article" date="2018" name="PLoS ONE">
        <title>The draft genome of Kipferlia bialata reveals reductive genome evolution in fornicate parasites.</title>
        <authorList>
            <person name="Tanifuji G."/>
            <person name="Takabayashi S."/>
            <person name="Kume K."/>
            <person name="Takagi M."/>
            <person name="Nakayama T."/>
            <person name="Kamikawa R."/>
            <person name="Inagaki Y."/>
            <person name="Hashimoto T."/>
        </authorList>
    </citation>
    <scope>NUCLEOTIDE SEQUENCE [LARGE SCALE GENOMIC DNA]</scope>
    <source>
        <strain evidence="2">NY0173</strain>
    </source>
</reference>
<feature type="compositionally biased region" description="Low complexity" evidence="1">
    <location>
        <begin position="8"/>
        <end position="22"/>
    </location>
</feature>
<gene>
    <name evidence="2" type="ORF">KIPB_015051</name>
</gene>
<evidence type="ECO:0000313" key="3">
    <source>
        <dbReference type="Proteomes" id="UP000265618"/>
    </source>
</evidence>
<dbReference type="Proteomes" id="UP000265618">
    <property type="component" value="Unassembled WGS sequence"/>
</dbReference>
<evidence type="ECO:0000313" key="2">
    <source>
        <dbReference type="EMBL" id="GCA64683.1"/>
    </source>
</evidence>
<protein>
    <submittedName>
        <fullName evidence="2">Uncharacterized protein</fullName>
    </submittedName>
</protein>
<organism evidence="2 3">
    <name type="scientific">Kipferlia bialata</name>
    <dbReference type="NCBI Taxonomy" id="797122"/>
    <lineage>
        <taxon>Eukaryota</taxon>
        <taxon>Metamonada</taxon>
        <taxon>Carpediemonas-like organisms</taxon>
        <taxon>Kipferlia</taxon>
    </lineage>
</organism>